<gene>
    <name evidence="5" type="ORF">GM668_00490</name>
</gene>
<proteinExistence type="inferred from homology"/>
<evidence type="ECO:0000313" key="6">
    <source>
        <dbReference type="Proteomes" id="UP000484015"/>
    </source>
</evidence>
<comment type="caution">
    <text evidence="5">The sequence shown here is derived from an EMBL/GenBank/DDBJ whole genome shotgun (WGS) entry which is preliminary data.</text>
</comment>
<evidence type="ECO:0000256" key="3">
    <source>
        <dbReference type="ARBA" id="ARBA00022679"/>
    </source>
</evidence>
<keyword evidence="4" id="KW-0949">S-adenosyl-L-methionine</keyword>
<dbReference type="Gene3D" id="3.40.50.150">
    <property type="entry name" value="Vaccinia Virus protein VP39"/>
    <property type="match status" value="1"/>
</dbReference>
<keyword evidence="2 4" id="KW-0489">Methyltransferase</keyword>
<organism evidence="5 6">
    <name type="scientific">Pseudoduganella ginsengisoli</name>
    <dbReference type="NCBI Taxonomy" id="1462440"/>
    <lineage>
        <taxon>Bacteria</taxon>
        <taxon>Pseudomonadati</taxon>
        <taxon>Pseudomonadota</taxon>
        <taxon>Betaproteobacteria</taxon>
        <taxon>Burkholderiales</taxon>
        <taxon>Oxalobacteraceae</taxon>
        <taxon>Telluria group</taxon>
        <taxon>Pseudoduganella</taxon>
    </lineage>
</organism>
<dbReference type="PANTHER" id="PTHR43619:SF2">
    <property type="entry name" value="S-ADENOSYL-L-METHIONINE-DEPENDENT METHYLTRANSFERASES SUPERFAMILY PROTEIN"/>
    <property type="match status" value="1"/>
</dbReference>
<dbReference type="GO" id="GO:0032259">
    <property type="term" value="P:methylation"/>
    <property type="evidence" value="ECO:0007669"/>
    <property type="project" value="UniProtKB-KW"/>
</dbReference>
<comment type="function">
    <text evidence="4">Exhibits S-adenosyl-L-methionine-dependent methyltransferase activity.</text>
</comment>
<evidence type="ECO:0000256" key="1">
    <source>
        <dbReference type="ARBA" id="ARBA00008138"/>
    </source>
</evidence>
<dbReference type="SUPFAM" id="SSF53335">
    <property type="entry name" value="S-adenosyl-L-methionine-dependent methyltransferases"/>
    <property type="match status" value="1"/>
</dbReference>
<dbReference type="Proteomes" id="UP000484015">
    <property type="component" value="Unassembled WGS sequence"/>
</dbReference>
<dbReference type="Pfam" id="PF04072">
    <property type="entry name" value="LCM"/>
    <property type="match status" value="1"/>
</dbReference>
<dbReference type="AlphaFoldDB" id="A0A6L6PTL5"/>
<keyword evidence="3 5" id="KW-0808">Transferase</keyword>
<dbReference type="RefSeq" id="WP_155436980.1">
    <property type="nucleotide sequence ID" value="NZ_WNLA01000001.1"/>
</dbReference>
<dbReference type="NCBIfam" id="TIGR00027">
    <property type="entry name" value="mthyl_TIGR00027"/>
    <property type="match status" value="1"/>
</dbReference>
<sequence>MTTDATPKPSALLTATLRAAHQLLDKPLVLDDPLALRILGKEAEAGLRASLGELNTPFRTALRAILAVRSRLAEDTWHDSEAPQLVILGAGLDTSPYRMDLPLEAEVYEVDLPGALEWKRDLLQLAKISEREQVHYVGVDFNETQLEDALEEAGFDAETPACFTWLGVTLYLTPSDVKRTLEYIGGCAPGTSVVFDYVLAPELLEPQERSVMEAMAASLAQGGEPWKSSFTPEALEQMLREAGFSEVEHFDRERLTELYLSGRSDSLRLGGATRLIRATV</sequence>
<dbReference type="EC" id="2.1.1.-" evidence="4"/>
<accession>A0A6L6PTL5</accession>
<dbReference type="GO" id="GO:0008168">
    <property type="term" value="F:methyltransferase activity"/>
    <property type="evidence" value="ECO:0007669"/>
    <property type="project" value="UniProtKB-UniRule"/>
</dbReference>
<dbReference type="InterPro" id="IPR011610">
    <property type="entry name" value="SAM_mthyl_Trfase_ML2640-like"/>
</dbReference>
<keyword evidence="6" id="KW-1185">Reference proteome</keyword>
<dbReference type="OrthoDB" id="9806164at2"/>
<evidence type="ECO:0000256" key="4">
    <source>
        <dbReference type="RuleBase" id="RU362030"/>
    </source>
</evidence>
<reference evidence="5 6" key="1">
    <citation type="submission" date="2019-11" db="EMBL/GenBank/DDBJ databases">
        <title>Type strains purchased from KCTC, JCM and DSMZ.</title>
        <authorList>
            <person name="Lu H."/>
        </authorList>
    </citation>
    <scope>NUCLEOTIDE SEQUENCE [LARGE SCALE GENOMIC DNA]</scope>
    <source>
        <strain evidence="5 6">KCTC 42409</strain>
    </source>
</reference>
<dbReference type="InterPro" id="IPR029063">
    <property type="entry name" value="SAM-dependent_MTases_sf"/>
</dbReference>
<comment type="similarity">
    <text evidence="1 4">Belongs to the UPF0677 family.</text>
</comment>
<dbReference type="InterPro" id="IPR007213">
    <property type="entry name" value="Ppm1/Ppm2/Tcmp"/>
</dbReference>
<evidence type="ECO:0000256" key="2">
    <source>
        <dbReference type="ARBA" id="ARBA00022603"/>
    </source>
</evidence>
<evidence type="ECO:0000313" key="5">
    <source>
        <dbReference type="EMBL" id="MTW00556.1"/>
    </source>
</evidence>
<name>A0A6L6PTL5_9BURK</name>
<protein>
    <recommendedName>
        <fullName evidence="4">S-adenosyl-L-methionine-dependent methyltransferase</fullName>
        <ecNumber evidence="4">2.1.1.-</ecNumber>
    </recommendedName>
</protein>
<dbReference type="PANTHER" id="PTHR43619">
    <property type="entry name" value="S-ADENOSYL-L-METHIONINE-DEPENDENT METHYLTRANSFERASE YKTD-RELATED"/>
    <property type="match status" value="1"/>
</dbReference>
<dbReference type="EMBL" id="WNLA01000001">
    <property type="protein sequence ID" value="MTW00556.1"/>
    <property type="molecule type" value="Genomic_DNA"/>
</dbReference>